<dbReference type="InterPro" id="IPR011605">
    <property type="entry name" value="NusB_fam"/>
</dbReference>
<gene>
    <name evidence="6" type="primary">nusB</name>
    <name evidence="8" type="ORF">FAEUMB_25480</name>
</gene>
<dbReference type="InterPro" id="IPR035926">
    <property type="entry name" value="NusB-like_sf"/>
</dbReference>
<dbReference type="Proteomes" id="UP000702954">
    <property type="component" value="Unassembled WGS sequence"/>
</dbReference>
<sequence>MKKQTVRYTMGRSELREHIFRILFRIEFQPKEEMEEQLALYLEELESAKDTEKEYIRIKYAAIAEKVEMIDEKINASVTGWKTSRMGKVDLTILRLAVYEIEWDEEVPQGVAINEAVELAKRYGGEESPSFINGVLGKIVNSR</sequence>
<evidence type="ECO:0000313" key="9">
    <source>
        <dbReference type="Proteomes" id="UP000702954"/>
    </source>
</evidence>
<protein>
    <recommendedName>
        <fullName evidence="6">Transcription antitermination protein NusB</fullName>
    </recommendedName>
    <alternativeName>
        <fullName evidence="6">Antitermination factor NusB</fullName>
    </alternativeName>
</protein>
<dbReference type="EMBL" id="BHEO01000008">
    <property type="protein sequence ID" value="GBU06007.1"/>
    <property type="molecule type" value="Genomic_DNA"/>
</dbReference>
<keyword evidence="5 6" id="KW-0804">Transcription</keyword>
<evidence type="ECO:0000256" key="1">
    <source>
        <dbReference type="ARBA" id="ARBA00005952"/>
    </source>
</evidence>
<proteinExistence type="inferred from homology"/>
<reference evidence="8 9" key="1">
    <citation type="journal article" date="2018" name="Int. J. Syst. Evol. Microbiol.">
        <title>Draft Genome Sequence of Faecalimonas umbilicata JCM 30896T, an Acetate-Producing Bacterium Isolated from Human Feces.</title>
        <authorList>
            <person name="Sakamoto M."/>
            <person name="Ikeyama N."/>
            <person name="Yuki M."/>
            <person name="Ohkuma M."/>
        </authorList>
    </citation>
    <scope>NUCLEOTIDE SEQUENCE [LARGE SCALE GENOMIC DNA]</scope>
    <source>
        <strain evidence="8 9">EGH7</strain>
    </source>
</reference>
<dbReference type="HAMAP" id="MF_00073">
    <property type="entry name" value="NusB"/>
    <property type="match status" value="1"/>
</dbReference>
<keyword evidence="9" id="KW-1185">Reference proteome</keyword>
<evidence type="ECO:0000259" key="7">
    <source>
        <dbReference type="Pfam" id="PF01029"/>
    </source>
</evidence>
<accession>A0ABQ0R0H2</accession>
<keyword evidence="4 6" id="KW-0805">Transcription regulation</keyword>
<evidence type="ECO:0000256" key="6">
    <source>
        <dbReference type="HAMAP-Rule" id="MF_00073"/>
    </source>
</evidence>
<organism evidence="8 9">
    <name type="scientific">Faecalimonas umbilicata</name>
    <dbReference type="NCBI Taxonomy" id="1912855"/>
    <lineage>
        <taxon>Bacteria</taxon>
        <taxon>Bacillati</taxon>
        <taxon>Bacillota</taxon>
        <taxon>Clostridia</taxon>
        <taxon>Lachnospirales</taxon>
        <taxon>Lachnospiraceae</taxon>
        <taxon>Faecalimonas</taxon>
    </lineage>
</organism>
<comment type="similarity">
    <text evidence="1 6">Belongs to the NusB family.</text>
</comment>
<comment type="function">
    <text evidence="6">Involved in transcription antitermination. Required for transcription of ribosomal RNA (rRNA) genes. Binds specifically to the boxA antiterminator sequence of the ribosomal RNA (rrn) operons.</text>
</comment>
<evidence type="ECO:0000256" key="4">
    <source>
        <dbReference type="ARBA" id="ARBA00023015"/>
    </source>
</evidence>
<dbReference type="Pfam" id="PF01029">
    <property type="entry name" value="NusB"/>
    <property type="match status" value="1"/>
</dbReference>
<dbReference type="InterPro" id="IPR006027">
    <property type="entry name" value="NusB_RsmB_TIM44"/>
</dbReference>
<keyword evidence="2 6" id="KW-0889">Transcription antitermination</keyword>
<evidence type="ECO:0000256" key="2">
    <source>
        <dbReference type="ARBA" id="ARBA00022814"/>
    </source>
</evidence>
<evidence type="ECO:0000256" key="5">
    <source>
        <dbReference type="ARBA" id="ARBA00023163"/>
    </source>
</evidence>
<evidence type="ECO:0000256" key="3">
    <source>
        <dbReference type="ARBA" id="ARBA00022884"/>
    </source>
</evidence>
<evidence type="ECO:0000313" key="8">
    <source>
        <dbReference type="EMBL" id="GBU06007.1"/>
    </source>
</evidence>
<dbReference type="NCBIfam" id="TIGR01951">
    <property type="entry name" value="nusB"/>
    <property type="match status" value="1"/>
</dbReference>
<dbReference type="Gene3D" id="1.10.940.10">
    <property type="entry name" value="NusB-like"/>
    <property type="match status" value="1"/>
</dbReference>
<keyword evidence="3 6" id="KW-0694">RNA-binding</keyword>
<dbReference type="PANTHER" id="PTHR11078:SF3">
    <property type="entry name" value="ANTITERMINATION NUSB DOMAIN-CONTAINING PROTEIN"/>
    <property type="match status" value="1"/>
</dbReference>
<feature type="domain" description="NusB/RsmB/TIM44" evidence="7">
    <location>
        <begin position="15"/>
        <end position="140"/>
    </location>
</feature>
<comment type="caution">
    <text evidence="8">The sequence shown here is derived from an EMBL/GenBank/DDBJ whole genome shotgun (WGS) entry which is preliminary data.</text>
</comment>
<dbReference type="SUPFAM" id="SSF48013">
    <property type="entry name" value="NusB-like"/>
    <property type="match status" value="1"/>
</dbReference>
<dbReference type="PANTHER" id="PTHR11078">
    <property type="entry name" value="N UTILIZATION SUBSTANCE PROTEIN B-RELATED"/>
    <property type="match status" value="1"/>
</dbReference>
<name>A0ABQ0R0H2_9FIRM</name>